<proteinExistence type="predicted"/>
<dbReference type="Gene3D" id="3.30.530.20">
    <property type="match status" value="1"/>
</dbReference>
<evidence type="ECO:0000313" key="1">
    <source>
        <dbReference type="EMBL" id="KKN57122.1"/>
    </source>
</evidence>
<comment type="caution">
    <text evidence="1">The sequence shown here is derived from an EMBL/GenBank/DDBJ whole genome shotgun (WGS) entry which is preliminary data.</text>
</comment>
<gene>
    <name evidence="1" type="ORF">LCGC14_0565390</name>
</gene>
<organism evidence="1">
    <name type="scientific">marine sediment metagenome</name>
    <dbReference type="NCBI Taxonomy" id="412755"/>
    <lineage>
        <taxon>unclassified sequences</taxon>
        <taxon>metagenomes</taxon>
        <taxon>ecological metagenomes</taxon>
    </lineage>
</organism>
<dbReference type="EMBL" id="LAZR01000818">
    <property type="protein sequence ID" value="KKN57122.1"/>
    <property type="molecule type" value="Genomic_DNA"/>
</dbReference>
<name>A0A0F9S4C9_9ZZZZ</name>
<reference evidence="1" key="1">
    <citation type="journal article" date="2015" name="Nature">
        <title>Complex archaea that bridge the gap between prokaryotes and eukaryotes.</title>
        <authorList>
            <person name="Spang A."/>
            <person name="Saw J.H."/>
            <person name="Jorgensen S.L."/>
            <person name="Zaremba-Niedzwiedzka K."/>
            <person name="Martijn J."/>
            <person name="Lind A.E."/>
            <person name="van Eijk R."/>
            <person name="Schleper C."/>
            <person name="Guy L."/>
            <person name="Ettema T.J."/>
        </authorList>
    </citation>
    <scope>NUCLEOTIDE SEQUENCE</scope>
</reference>
<dbReference type="AlphaFoldDB" id="A0A0F9S4C9"/>
<protein>
    <submittedName>
        <fullName evidence="1">Uncharacterized protein</fullName>
    </submittedName>
</protein>
<accession>A0A0F9S4C9</accession>
<sequence>MQNATFNFMTKAQTCDRSIALEQIWDLDHWLSKLDRVKKIKIRSNSNDEQLFELHFDAGRDQPDVVLVRRTSTENRITVDHLIPPPGIVSLSAAWWVTADGPPTVYAHRKITMKEGQATPDTLRNIQSILNSNLAALIAPGQQQQEIA</sequence>
<dbReference type="InterPro" id="IPR023393">
    <property type="entry name" value="START-like_dom_sf"/>
</dbReference>